<feature type="transmembrane region" description="Helical" evidence="11">
    <location>
        <begin position="147"/>
        <end position="172"/>
    </location>
</feature>
<dbReference type="PROSITE" id="PS00211">
    <property type="entry name" value="ABC_TRANSPORTER_1"/>
    <property type="match status" value="1"/>
</dbReference>
<dbReference type="InterPro" id="IPR008523">
    <property type="entry name" value="DUF805"/>
</dbReference>
<evidence type="ECO:0000256" key="8">
    <source>
        <dbReference type="ARBA" id="ARBA00022989"/>
    </source>
</evidence>
<feature type="domain" description="ABC transporter" evidence="12">
    <location>
        <begin position="469"/>
        <end position="702"/>
    </location>
</feature>
<dbReference type="SUPFAM" id="SSF52540">
    <property type="entry name" value="P-loop containing nucleoside triphosphate hydrolases"/>
    <property type="match status" value="1"/>
</dbReference>
<dbReference type="PROSITE" id="PS50893">
    <property type="entry name" value="ABC_TRANSPORTER_2"/>
    <property type="match status" value="1"/>
</dbReference>
<evidence type="ECO:0000256" key="2">
    <source>
        <dbReference type="ARBA" id="ARBA00022448"/>
    </source>
</evidence>
<dbReference type="PANTHER" id="PTHR43394:SF1">
    <property type="entry name" value="ATP-BINDING CASSETTE SUB-FAMILY B MEMBER 10, MITOCHONDRIAL"/>
    <property type="match status" value="1"/>
</dbReference>
<organism evidence="14">
    <name type="scientific">uncultured marine microorganism HF4000_006O13</name>
    <dbReference type="NCBI Taxonomy" id="455509"/>
    <lineage>
        <taxon>unclassified sequences</taxon>
        <taxon>environmental samples</taxon>
    </lineage>
</organism>
<keyword evidence="3" id="KW-1003">Cell membrane</keyword>
<evidence type="ECO:0000256" key="5">
    <source>
        <dbReference type="ARBA" id="ARBA00022741"/>
    </source>
</evidence>
<comment type="subcellular location">
    <subcellularLocation>
        <location evidence="1">Membrane</location>
        <topology evidence="1">Multi-pass membrane protein</topology>
    </subcellularLocation>
</comment>
<feature type="transmembrane region" description="Helical" evidence="11">
    <location>
        <begin position="52"/>
        <end position="72"/>
    </location>
</feature>
<keyword evidence="10 11" id="KW-0472">Membrane</keyword>
<evidence type="ECO:0000256" key="7">
    <source>
        <dbReference type="ARBA" id="ARBA00022967"/>
    </source>
</evidence>
<protein>
    <submittedName>
        <fullName evidence="14">Putative ABC transporter</fullName>
    </submittedName>
</protein>
<dbReference type="PROSITE" id="PS50929">
    <property type="entry name" value="ABC_TM1F"/>
    <property type="match status" value="1"/>
</dbReference>
<dbReference type="InterPro" id="IPR027417">
    <property type="entry name" value="P-loop_NTPase"/>
</dbReference>
<dbReference type="SMART" id="SM00382">
    <property type="entry name" value="AAA"/>
    <property type="match status" value="1"/>
</dbReference>
<dbReference type="InterPro" id="IPR036640">
    <property type="entry name" value="ABC1_TM_sf"/>
</dbReference>
<dbReference type="Gene3D" id="3.40.50.300">
    <property type="entry name" value="P-loop containing nucleotide triphosphate hydrolases"/>
    <property type="match status" value="1"/>
</dbReference>
<dbReference type="PANTHER" id="PTHR43394">
    <property type="entry name" value="ATP-DEPENDENT PERMEASE MDL1, MITOCHONDRIAL"/>
    <property type="match status" value="1"/>
</dbReference>
<evidence type="ECO:0000256" key="1">
    <source>
        <dbReference type="ARBA" id="ARBA00004141"/>
    </source>
</evidence>
<dbReference type="InterPro" id="IPR003593">
    <property type="entry name" value="AAA+_ATPase"/>
</dbReference>
<dbReference type="GO" id="GO:0016887">
    <property type="term" value="F:ATP hydrolysis activity"/>
    <property type="evidence" value="ECO:0007669"/>
    <property type="project" value="InterPro"/>
</dbReference>
<feature type="domain" description="ABC transmembrane type-1" evidence="13">
    <location>
        <begin position="152"/>
        <end position="437"/>
    </location>
</feature>
<dbReference type="CDD" id="cd18552">
    <property type="entry name" value="ABC_6TM_MsbA_like"/>
    <property type="match status" value="1"/>
</dbReference>
<dbReference type="GO" id="GO:0015421">
    <property type="term" value="F:ABC-type oligopeptide transporter activity"/>
    <property type="evidence" value="ECO:0007669"/>
    <property type="project" value="TreeGrafter"/>
</dbReference>
<dbReference type="GO" id="GO:0005524">
    <property type="term" value="F:ATP binding"/>
    <property type="evidence" value="ECO:0007669"/>
    <property type="project" value="UniProtKB-KW"/>
</dbReference>
<evidence type="ECO:0000259" key="13">
    <source>
        <dbReference type="PROSITE" id="PS50929"/>
    </source>
</evidence>
<accession>B3T0R3</accession>
<dbReference type="Pfam" id="PF00664">
    <property type="entry name" value="ABC_membrane"/>
    <property type="match status" value="1"/>
</dbReference>
<dbReference type="GO" id="GO:0016020">
    <property type="term" value="C:membrane"/>
    <property type="evidence" value="ECO:0007669"/>
    <property type="project" value="UniProtKB-SubCell"/>
</dbReference>
<feature type="transmembrane region" description="Helical" evidence="11">
    <location>
        <begin position="23"/>
        <end position="40"/>
    </location>
</feature>
<name>B3T0R3_9ZZZZ</name>
<dbReference type="InterPro" id="IPR039421">
    <property type="entry name" value="Type_1_exporter"/>
</dbReference>
<dbReference type="NCBIfam" id="TIGR02203">
    <property type="entry name" value="MsbA_lipidA"/>
    <property type="match status" value="1"/>
</dbReference>
<keyword evidence="9" id="KW-0445">Lipid transport</keyword>
<reference evidence="14" key="1">
    <citation type="journal article" date="2008" name="ISME J.">
        <title>Genomic patterns of recombination, clonal divergence and environment in marine microbial populations.</title>
        <authorList>
            <person name="Konstantinidis K.T."/>
            <person name="Delong E.F."/>
        </authorList>
    </citation>
    <scope>NUCLEOTIDE SEQUENCE</scope>
</reference>
<dbReference type="GO" id="GO:0034040">
    <property type="term" value="F:ATPase-coupled lipid transmembrane transporter activity"/>
    <property type="evidence" value="ECO:0007669"/>
    <property type="project" value="InterPro"/>
</dbReference>
<keyword evidence="7" id="KW-1278">Translocase</keyword>
<evidence type="ECO:0000259" key="12">
    <source>
        <dbReference type="PROSITE" id="PS50893"/>
    </source>
</evidence>
<feature type="transmembrane region" description="Helical" evidence="11">
    <location>
        <begin position="295"/>
        <end position="314"/>
    </location>
</feature>
<dbReference type="Pfam" id="PF05656">
    <property type="entry name" value="DUF805"/>
    <property type="match status" value="1"/>
</dbReference>
<evidence type="ECO:0000313" key="14">
    <source>
        <dbReference type="EMBL" id="ABZ06172.1"/>
    </source>
</evidence>
<evidence type="ECO:0000256" key="4">
    <source>
        <dbReference type="ARBA" id="ARBA00022692"/>
    </source>
</evidence>
<evidence type="ECO:0000256" key="11">
    <source>
        <dbReference type="SAM" id="Phobius"/>
    </source>
</evidence>
<proteinExistence type="predicted"/>
<feature type="transmembrane region" description="Helical" evidence="11">
    <location>
        <begin position="84"/>
        <end position="103"/>
    </location>
</feature>
<dbReference type="InterPro" id="IPR011527">
    <property type="entry name" value="ABC1_TM_dom"/>
</dbReference>
<feature type="transmembrane region" description="Helical" evidence="11">
    <location>
        <begin position="193"/>
        <end position="215"/>
    </location>
</feature>
<dbReference type="AlphaFoldDB" id="B3T0R3"/>
<evidence type="ECO:0000256" key="10">
    <source>
        <dbReference type="ARBA" id="ARBA00023136"/>
    </source>
</evidence>
<evidence type="ECO:0000256" key="6">
    <source>
        <dbReference type="ARBA" id="ARBA00022840"/>
    </source>
</evidence>
<evidence type="ECO:0000256" key="3">
    <source>
        <dbReference type="ARBA" id="ARBA00022475"/>
    </source>
</evidence>
<keyword evidence="6" id="KW-0067">ATP-binding</keyword>
<dbReference type="InterPro" id="IPR017871">
    <property type="entry name" value="ABC_transporter-like_CS"/>
</dbReference>
<feature type="transmembrane region" description="Helical" evidence="11">
    <location>
        <begin position="377"/>
        <end position="396"/>
    </location>
</feature>
<dbReference type="SUPFAM" id="SSF90123">
    <property type="entry name" value="ABC transporter transmembrane region"/>
    <property type="match status" value="1"/>
</dbReference>
<dbReference type="Gene3D" id="1.20.1560.10">
    <property type="entry name" value="ABC transporter type 1, transmembrane domain"/>
    <property type="match status" value="1"/>
</dbReference>
<keyword evidence="5" id="KW-0547">Nucleotide-binding</keyword>
<gene>
    <name evidence="14" type="ORF">ALOHA_HF4000006O13ctg1g18</name>
</gene>
<keyword evidence="4 11" id="KW-0812">Transmembrane</keyword>
<keyword evidence="8 11" id="KW-1133">Transmembrane helix</keyword>
<keyword evidence="2" id="KW-0813">Transport</keyword>
<dbReference type="Pfam" id="PF00005">
    <property type="entry name" value="ABC_tran"/>
    <property type="match status" value="1"/>
</dbReference>
<dbReference type="InterPro" id="IPR011917">
    <property type="entry name" value="ABC_transpr_lipidA"/>
</dbReference>
<dbReference type="FunFam" id="3.40.50.300:FF:000218">
    <property type="entry name" value="Multidrug ABC transporter ATP-binding protein"/>
    <property type="match status" value="1"/>
</dbReference>
<evidence type="ECO:0000256" key="9">
    <source>
        <dbReference type="ARBA" id="ARBA00023055"/>
    </source>
</evidence>
<sequence>MSWYLGVLKKYAVFTGRARRKEYWFFALFHLIASVSLILVDNLTGTYDPTYALGLLSGIYTLAVLIPALAVVVRRLHDTDRSGWWVLIALVPLIGGIVLLVFLCLDSSPGENRYGTNPKLETAKTNKEAMNTGYKTYLRLLKYATPYGFIFILGALAMLVYALTDTGFVYLIKTLTDNFAGTTDGAYIGEWKFSLPIAVIVIFIIRGISGFFSVYNIGWIGRQVIKALREEVFTKFLHLPTSYLDHKSNAELLSKVTFNIEQVAESTSNTITVLIRDTLTIIALTAYMVYLSPRLAGVIFLVAPVIALIVRFLGTLFRRYSERIQDSMGDVTHLIKETLHNHRIIKIFNGQDYESAKFEQVNEDNRKHNMKLFSTKAIGDAVTIFVASLGVAGVVYVATLGEVKDMEIGNFTGFITAMVLLMTPLKRLTNVNAMIQRGIAASASIFLLIDEEDEIDDGEIEGEDLTGKIEFRKVSFSYSKEQSNALSDIDLTIQSGETLAIVGKSGSGKTTLINLLPRFYDITKGKLLIDGVVVDNYTLISLRNNISLVTQEVILFNDTIFNNVAYGPFTEEQTLKAISAANMDEFVDKLPDGLQTKVGDQGILLSGGQRQRIAIARALLKDAPILILDEATSALDSESERYIQTALEKLMKDRTTLVIAHRLSTVETADRIVVLSDGEIVESGSHGELIKQNGEYALLHRLQFNDET</sequence>
<dbReference type="EMBL" id="EU016568">
    <property type="protein sequence ID" value="ABZ06172.1"/>
    <property type="molecule type" value="Genomic_DNA"/>
</dbReference>
<dbReference type="InterPro" id="IPR003439">
    <property type="entry name" value="ABC_transporter-like_ATP-bd"/>
</dbReference>